<protein>
    <recommendedName>
        <fullName evidence="2">Spore protein YkvP/CgeB glycosyl transferase-like domain-containing protein</fullName>
    </recommendedName>
</protein>
<name>D7FQ36_ECTSI</name>
<evidence type="ECO:0000259" key="2">
    <source>
        <dbReference type="Pfam" id="PF13524"/>
    </source>
</evidence>
<gene>
    <name evidence="3" type="ORF">Esi_0002_0139</name>
</gene>
<keyword evidence="4" id="KW-1185">Reference proteome</keyword>
<dbReference type="eggNOG" id="ENOG502S1EB">
    <property type="taxonomic scope" value="Eukaryota"/>
</dbReference>
<organism evidence="3 4">
    <name type="scientific">Ectocarpus siliculosus</name>
    <name type="common">Brown alga</name>
    <name type="synonym">Conferva siliculosa</name>
    <dbReference type="NCBI Taxonomy" id="2880"/>
    <lineage>
        <taxon>Eukaryota</taxon>
        <taxon>Sar</taxon>
        <taxon>Stramenopiles</taxon>
        <taxon>Ochrophyta</taxon>
        <taxon>PX clade</taxon>
        <taxon>Phaeophyceae</taxon>
        <taxon>Ectocarpales</taxon>
        <taxon>Ectocarpaceae</taxon>
        <taxon>Ectocarpus</taxon>
    </lineage>
</organism>
<dbReference type="Proteomes" id="UP000002630">
    <property type="component" value="Linkage Group LG02"/>
</dbReference>
<dbReference type="Pfam" id="PF13524">
    <property type="entry name" value="Glyco_trans_1_2"/>
    <property type="match status" value="1"/>
</dbReference>
<sequence length="831" mass="90741">MEHKEMLPWMLREAAPFGLDIYGNGWQEFPEFSEYWRGVLPQEDLAFVYGSALAVVGVTTDAQRGSGKINNRVYEALSVGAPLISDHFPALEATFGDALLYARRRGDVARHIESLLQSQQAVGCDNTEASNRRQRRAMIEAGHTWSQRVEDILSFVGSLHGNSAATAFVEDEGEGGRGEEAARCSRQRGCLTVAIVVDHELEGDITFESTFVPAVDLLLGSTYLFSWFTSPQPWGGARGPNRTTADRMLEREQEEENKHKANGASYRKRRIMRLPRDADCLSEYDVVWATGRWGGTADRTVRELLQPAGTAATRRGSTSRLMAQLKGMVLWGPLCTPRTGSEADGEGREPEPDVRDYGKGCPGYAGREGLRWYDVVYCQTNGEHDFLLQQAFEGDVSDNLQQAWGYGIAHGSRSNGVPVDGDGDQGTAAVSTHPLDMLVVGTDDQVPDMLRVLNTPGLGRVALSVVVTPGGADATAAARPGLASILAAAGVDSKMRIDDLPQRLSVYVVDSSEGSSFTPLITEVFLVHRAADADALAEISSRAAKVAVLAVGQLGAWAVVVSTSEVHEARWRRRFDVREFDIGDSDRLRALIQERPAAWDADYYSRRLVAGMTRALCLGRGNSRISFVRPASESPAEVVGAINTSITVEVLVGDFHVGRDGEWCITVQGRTALCVLQNVFVVDIHVSSSASKSDWEGVLATAGLKSGKQDDSKRENGVETCTKGTICARQLQQGFVRVEVRAELRSNMYKDVLQRSKPFYMYIDPIGAELADVRCADDRNASFVGDEVGRGAFQTSIDVWEYLESGSIVALEVARPYGKDTLSHREEVITT</sequence>
<feature type="compositionally biased region" description="Basic and acidic residues" evidence="1">
    <location>
        <begin position="345"/>
        <end position="356"/>
    </location>
</feature>
<accession>D7FQ36</accession>
<dbReference type="InterPro" id="IPR055259">
    <property type="entry name" value="YkvP/CgeB_Glyco_trans-like"/>
</dbReference>
<feature type="region of interest" description="Disordered" evidence="1">
    <location>
        <begin position="336"/>
        <end position="356"/>
    </location>
</feature>
<evidence type="ECO:0000313" key="3">
    <source>
        <dbReference type="EMBL" id="CBJ48368.1"/>
    </source>
</evidence>
<dbReference type="OrthoDB" id="197036at2759"/>
<evidence type="ECO:0000256" key="1">
    <source>
        <dbReference type="SAM" id="MobiDB-lite"/>
    </source>
</evidence>
<dbReference type="InParanoid" id="D7FQ36"/>
<feature type="domain" description="Spore protein YkvP/CgeB glycosyl transferase-like" evidence="2">
    <location>
        <begin position="10"/>
        <end position="153"/>
    </location>
</feature>
<reference evidence="3 4" key="1">
    <citation type="journal article" date="2010" name="Nature">
        <title>The Ectocarpus genome and the independent evolution of multicellularity in brown algae.</title>
        <authorList>
            <person name="Cock J.M."/>
            <person name="Sterck L."/>
            <person name="Rouze P."/>
            <person name="Scornet D."/>
            <person name="Allen A.E."/>
            <person name="Amoutzias G."/>
            <person name="Anthouard V."/>
            <person name="Artiguenave F."/>
            <person name="Aury J.M."/>
            <person name="Badger J.H."/>
            <person name="Beszteri B."/>
            <person name="Billiau K."/>
            <person name="Bonnet E."/>
            <person name="Bothwell J.H."/>
            <person name="Bowler C."/>
            <person name="Boyen C."/>
            <person name="Brownlee C."/>
            <person name="Carrano C.J."/>
            <person name="Charrier B."/>
            <person name="Cho G.Y."/>
            <person name="Coelho S.M."/>
            <person name="Collen J."/>
            <person name="Corre E."/>
            <person name="Da Silva C."/>
            <person name="Delage L."/>
            <person name="Delaroque N."/>
            <person name="Dittami S.M."/>
            <person name="Doulbeau S."/>
            <person name="Elias M."/>
            <person name="Farnham G."/>
            <person name="Gachon C.M."/>
            <person name="Gschloessl B."/>
            <person name="Heesch S."/>
            <person name="Jabbari K."/>
            <person name="Jubin C."/>
            <person name="Kawai H."/>
            <person name="Kimura K."/>
            <person name="Kloareg B."/>
            <person name="Kupper F.C."/>
            <person name="Lang D."/>
            <person name="Le Bail A."/>
            <person name="Leblanc C."/>
            <person name="Lerouge P."/>
            <person name="Lohr M."/>
            <person name="Lopez P.J."/>
            <person name="Martens C."/>
            <person name="Maumus F."/>
            <person name="Michel G."/>
            <person name="Miranda-Saavedra D."/>
            <person name="Morales J."/>
            <person name="Moreau H."/>
            <person name="Motomura T."/>
            <person name="Nagasato C."/>
            <person name="Napoli C.A."/>
            <person name="Nelson D.R."/>
            <person name="Nyvall-Collen P."/>
            <person name="Peters A.F."/>
            <person name="Pommier C."/>
            <person name="Potin P."/>
            <person name="Poulain J."/>
            <person name="Quesneville H."/>
            <person name="Read B."/>
            <person name="Rensing S.A."/>
            <person name="Ritter A."/>
            <person name="Rousvoal S."/>
            <person name="Samanta M."/>
            <person name="Samson G."/>
            <person name="Schroeder D.C."/>
            <person name="Segurens B."/>
            <person name="Strittmatter M."/>
            <person name="Tonon T."/>
            <person name="Tregear J.W."/>
            <person name="Valentin K."/>
            <person name="von Dassow P."/>
            <person name="Yamagishi T."/>
            <person name="Van de Peer Y."/>
            <person name="Wincker P."/>
        </authorList>
    </citation>
    <scope>NUCLEOTIDE SEQUENCE [LARGE SCALE GENOMIC DNA]</scope>
    <source>
        <strain evidence="4">Ec32 / CCAP1310/4</strain>
    </source>
</reference>
<dbReference type="EMBL" id="FN648375">
    <property type="protein sequence ID" value="CBJ48368.1"/>
    <property type="molecule type" value="Genomic_DNA"/>
</dbReference>
<dbReference type="EMBL" id="FN649727">
    <property type="protein sequence ID" value="CBJ48368.1"/>
    <property type="molecule type" value="Genomic_DNA"/>
</dbReference>
<dbReference type="AlphaFoldDB" id="D7FQ36"/>
<proteinExistence type="predicted"/>
<evidence type="ECO:0000313" key="4">
    <source>
        <dbReference type="Proteomes" id="UP000002630"/>
    </source>
</evidence>